<dbReference type="AlphaFoldDB" id="F2UEC2"/>
<feature type="region of interest" description="Disordered" evidence="2">
    <location>
        <begin position="1"/>
        <end position="27"/>
    </location>
</feature>
<dbReference type="GeneID" id="16073188"/>
<dbReference type="Proteomes" id="UP000007799">
    <property type="component" value="Unassembled WGS sequence"/>
</dbReference>
<dbReference type="PANTHER" id="PTHR15885:SF1">
    <property type="entry name" value="COILED-COIL DOMAIN-CONTAINING PROTEIN 174"/>
    <property type="match status" value="1"/>
</dbReference>
<dbReference type="RefSeq" id="XP_004992617.1">
    <property type="nucleotide sequence ID" value="XM_004992560.1"/>
</dbReference>
<dbReference type="PANTHER" id="PTHR15885">
    <property type="entry name" value="COILED-COIL DOMAIN-CONTAINING PROTEIN 174"/>
    <property type="match status" value="1"/>
</dbReference>
<gene>
    <name evidence="3" type="ORF">PTSG_12549</name>
</gene>
<feature type="compositionally biased region" description="Basic and acidic residues" evidence="2">
    <location>
        <begin position="1"/>
        <end position="20"/>
    </location>
</feature>
<dbReference type="EMBL" id="GL832970">
    <property type="protein sequence ID" value="EGD74972.1"/>
    <property type="molecule type" value="Genomic_DNA"/>
</dbReference>
<keyword evidence="1" id="KW-0175">Coiled coil</keyword>
<accession>F2UEC2</accession>
<dbReference type="InterPro" id="IPR025066">
    <property type="entry name" value="CCDC174-like"/>
</dbReference>
<evidence type="ECO:0000313" key="4">
    <source>
        <dbReference type="Proteomes" id="UP000007799"/>
    </source>
</evidence>
<name>F2UEC2_SALR5</name>
<evidence type="ECO:0000313" key="3">
    <source>
        <dbReference type="EMBL" id="EGD74972.1"/>
    </source>
</evidence>
<dbReference type="STRING" id="946362.F2UEC2"/>
<protein>
    <submittedName>
        <fullName evidence="3">Uncharacterized protein</fullName>
    </submittedName>
</protein>
<keyword evidence="4" id="KW-1185">Reference proteome</keyword>
<feature type="compositionally biased region" description="Acidic residues" evidence="2">
    <location>
        <begin position="122"/>
        <end position="152"/>
    </location>
</feature>
<evidence type="ECO:0000256" key="1">
    <source>
        <dbReference type="ARBA" id="ARBA00023054"/>
    </source>
</evidence>
<feature type="compositionally biased region" description="Basic residues" evidence="2">
    <location>
        <begin position="69"/>
        <end position="80"/>
    </location>
</feature>
<organism evidence="4">
    <name type="scientific">Salpingoeca rosetta (strain ATCC 50818 / BSB-021)</name>
    <dbReference type="NCBI Taxonomy" id="946362"/>
    <lineage>
        <taxon>Eukaryota</taxon>
        <taxon>Choanoflagellata</taxon>
        <taxon>Craspedida</taxon>
        <taxon>Salpingoecidae</taxon>
        <taxon>Salpingoeca</taxon>
    </lineage>
</organism>
<sequence length="152" mass="17764">MQREERRQQWEEQMEAERNQPRGPIHYETVRAGEIRNLGTGYFAFSKDEIERGQQRELLEQLREETQRGRSKREKLKQRRERALQARLAKIRQRRGDGGAPPSKSAKTQQDAGASQQQAERDEAEEKEAEVEAEEEEEDIDDVLDALMPSDD</sequence>
<dbReference type="KEGG" id="sre:PTSG_12549"/>
<feature type="compositionally biased region" description="Polar residues" evidence="2">
    <location>
        <begin position="105"/>
        <end position="118"/>
    </location>
</feature>
<feature type="region of interest" description="Disordered" evidence="2">
    <location>
        <begin position="62"/>
        <end position="152"/>
    </location>
</feature>
<reference evidence="3" key="1">
    <citation type="submission" date="2009-08" db="EMBL/GenBank/DDBJ databases">
        <title>Annotation of Salpingoeca rosetta.</title>
        <authorList>
            <consortium name="The Broad Institute Genome Sequencing Platform"/>
            <person name="Russ C."/>
            <person name="Cuomo C."/>
            <person name="Burger G."/>
            <person name="Gray M.W."/>
            <person name="Holland P.W.H."/>
            <person name="King N."/>
            <person name="Lang F.B.F."/>
            <person name="Roger A.J."/>
            <person name="Ruiz-Trillo I."/>
            <person name="Young S.K."/>
            <person name="Zeng Q."/>
            <person name="Gargeya S."/>
            <person name="Alvarado L."/>
            <person name="Berlin A."/>
            <person name="Chapman S.B."/>
            <person name="Chen Z."/>
            <person name="Freedman E."/>
            <person name="Gellesch M."/>
            <person name="Goldberg J."/>
            <person name="Griggs A."/>
            <person name="Gujja S."/>
            <person name="Heilman E."/>
            <person name="Heiman D."/>
            <person name="Howarth C."/>
            <person name="Mehta T."/>
            <person name="Neiman D."/>
            <person name="Pearson M."/>
            <person name="Roberts A."/>
            <person name="Saif S."/>
            <person name="Shea T."/>
            <person name="Shenoy N."/>
            <person name="Sisk P."/>
            <person name="Stolte C."/>
            <person name="Sykes S."/>
            <person name="White J."/>
            <person name="Yandava C."/>
            <person name="Haas B."/>
            <person name="Nusbaum C."/>
            <person name="Birren B."/>
        </authorList>
    </citation>
    <scope>NUCLEOTIDE SEQUENCE [LARGE SCALE GENOMIC DNA]</scope>
    <source>
        <strain evidence="3">ATCC 50818</strain>
    </source>
</reference>
<dbReference type="Pfam" id="PF13300">
    <property type="entry name" value="DUF4078"/>
    <property type="match status" value="1"/>
</dbReference>
<dbReference type="InParanoid" id="F2UEC2"/>
<proteinExistence type="predicted"/>
<evidence type="ECO:0000256" key="2">
    <source>
        <dbReference type="SAM" id="MobiDB-lite"/>
    </source>
</evidence>
<dbReference type="GO" id="GO:0005634">
    <property type="term" value="C:nucleus"/>
    <property type="evidence" value="ECO:0007669"/>
    <property type="project" value="TreeGrafter"/>
</dbReference>
<dbReference type="OrthoDB" id="333551at2759"/>